<evidence type="ECO:0000313" key="2">
    <source>
        <dbReference type="Proteomes" id="UP000287224"/>
    </source>
</evidence>
<dbReference type="EMBL" id="BIFQ01000002">
    <property type="protein sequence ID" value="GCE09225.1"/>
    <property type="molecule type" value="Genomic_DNA"/>
</dbReference>
<reference evidence="2" key="1">
    <citation type="submission" date="2018-12" db="EMBL/GenBank/DDBJ databases">
        <title>Tengunoibacter tsumagoiensis gen. nov., sp. nov., Dictyobacter kobayashii sp. nov., D. alpinus sp. nov., and D. joshuensis sp. nov. and description of Dictyobacteraceae fam. nov. within the order Ktedonobacterales isolated from Tengu-no-mugimeshi.</title>
        <authorList>
            <person name="Wang C.M."/>
            <person name="Zheng Y."/>
            <person name="Sakai Y."/>
            <person name="Toyoda A."/>
            <person name="Minakuchi Y."/>
            <person name="Abe K."/>
            <person name="Yokota A."/>
            <person name="Yabe S."/>
        </authorList>
    </citation>
    <scope>NUCLEOTIDE SEQUENCE [LARGE SCALE GENOMIC DNA]</scope>
    <source>
        <strain evidence="2">S-27</strain>
    </source>
</reference>
<evidence type="ECO:0000313" key="1">
    <source>
        <dbReference type="EMBL" id="GCE09225.1"/>
    </source>
</evidence>
<dbReference type="RefSeq" id="WP_126601647.1">
    <property type="nucleotide sequence ID" value="NZ_BIFQ01000002.1"/>
</dbReference>
<keyword evidence="2" id="KW-1185">Reference proteome</keyword>
<comment type="caution">
    <text evidence="1">The sequence shown here is derived from an EMBL/GenBank/DDBJ whole genome shotgun (WGS) entry which is preliminary data.</text>
</comment>
<gene>
    <name evidence="1" type="ORF">KDAU_65540</name>
</gene>
<dbReference type="AlphaFoldDB" id="A0A401ZQS4"/>
<dbReference type="Proteomes" id="UP000287224">
    <property type="component" value="Unassembled WGS sequence"/>
</dbReference>
<name>A0A401ZQS4_9CHLR</name>
<organism evidence="1 2">
    <name type="scientific">Dictyobacter aurantiacus</name>
    <dbReference type="NCBI Taxonomy" id="1936993"/>
    <lineage>
        <taxon>Bacteria</taxon>
        <taxon>Bacillati</taxon>
        <taxon>Chloroflexota</taxon>
        <taxon>Ktedonobacteria</taxon>
        <taxon>Ktedonobacterales</taxon>
        <taxon>Dictyobacteraceae</taxon>
        <taxon>Dictyobacter</taxon>
    </lineage>
</organism>
<protein>
    <submittedName>
        <fullName evidence="1">Uncharacterized protein</fullName>
    </submittedName>
</protein>
<accession>A0A401ZQS4</accession>
<sequence length="70" mass="7558">MFHGIEDAFLLETYIAGLWGYAAGRVDGGVDGLPDGWLAMLFPAKRMSTALAGKCILIGKLFNQPLQCLN</sequence>
<proteinExistence type="predicted"/>